<evidence type="ECO:0000313" key="1">
    <source>
        <dbReference type="EMBL" id="QPC81643.1"/>
    </source>
</evidence>
<dbReference type="PANTHER" id="PTHR40393">
    <property type="entry name" value="LYSINE BIOSYNTHESIS PROTEIN-RELATED-RELATED"/>
    <property type="match status" value="1"/>
</dbReference>
<evidence type="ECO:0000313" key="2">
    <source>
        <dbReference type="Proteomes" id="UP000594468"/>
    </source>
</evidence>
<name>A0A7S8IEB1_9CHLR</name>
<gene>
    <name evidence="1" type="primary">lysW</name>
    <name evidence="1" type="ORF">G4Y79_18390</name>
</gene>
<proteinExistence type="predicted"/>
<dbReference type="KEGG" id="pmet:G4Y79_18390"/>
<organism evidence="1 2">
    <name type="scientific">Phototrophicus methaneseepsis</name>
    <dbReference type="NCBI Taxonomy" id="2710758"/>
    <lineage>
        <taxon>Bacteria</taxon>
        <taxon>Bacillati</taxon>
        <taxon>Chloroflexota</taxon>
        <taxon>Candidatus Thermofontia</taxon>
        <taxon>Phototrophicales</taxon>
        <taxon>Phototrophicaceae</taxon>
        <taxon>Phototrophicus</taxon>
    </lineage>
</organism>
<accession>A0A7S8IEB1</accession>
<dbReference type="RefSeq" id="WP_195169714.1">
    <property type="nucleotide sequence ID" value="NZ_CP062983.1"/>
</dbReference>
<protein>
    <submittedName>
        <fullName evidence="1">Lysine biosynthesis protein LysW</fullName>
    </submittedName>
</protein>
<dbReference type="NCBIfam" id="TIGR01206">
    <property type="entry name" value="lysW"/>
    <property type="match status" value="1"/>
</dbReference>
<sequence length="57" mass="6280">MERTVTCIECDGEVSIPADAMENELIVCPECGTELEIVSLDPLQVELAPEVEEDWGE</sequence>
<dbReference type="PANTHER" id="PTHR40393:SF1">
    <property type="entry name" value="LYSINE BIOSYNTHESIS PROTEIN-RELATED"/>
    <property type="match status" value="1"/>
</dbReference>
<reference evidence="1 2" key="1">
    <citation type="submission" date="2020-02" db="EMBL/GenBank/DDBJ databases">
        <authorList>
            <person name="Zheng R.K."/>
            <person name="Sun C.M."/>
        </authorList>
    </citation>
    <scope>NUCLEOTIDE SEQUENCE [LARGE SCALE GENOMIC DNA]</scope>
    <source>
        <strain evidence="2">rifampicinis</strain>
    </source>
</reference>
<dbReference type="Gene3D" id="2.20.28.160">
    <property type="match status" value="1"/>
</dbReference>
<dbReference type="CDD" id="cd13946">
    <property type="entry name" value="LysW"/>
    <property type="match status" value="1"/>
</dbReference>
<dbReference type="Pfam" id="PF21344">
    <property type="entry name" value="Zn_ribbon_LysW"/>
    <property type="match status" value="1"/>
</dbReference>
<dbReference type="AlphaFoldDB" id="A0A7S8IEB1"/>
<dbReference type="Proteomes" id="UP000594468">
    <property type="component" value="Chromosome"/>
</dbReference>
<dbReference type="InterPro" id="IPR005906">
    <property type="entry name" value="LysW"/>
</dbReference>
<dbReference type="EMBL" id="CP062983">
    <property type="protein sequence ID" value="QPC81643.1"/>
    <property type="molecule type" value="Genomic_DNA"/>
</dbReference>
<keyword evidence="2" id="KW-1185">Reference proteome</keyword>